<proteinExistence type="predicted"/>
<reference evidence="1" key="2">
    <citation type="submission" date="2020-09" db="EMBL/GenBank/DDBJ databases">
        <authorList>
            <person name="Sun Q."/>
            <person name="Ohkuma M."/>
        </authorList>
    </citation>
    <scope>NUCLEOTIDE SEQUENCE</scope>
    <source>
        <strain evidence="1">JCM 15325</strain>
    </source>
</reference>
<dbReference type="EMBL" id="BMOK01000004">
    <property type="protein sequence ID" value="GGL49742.1"/>
    <property type="molecule type" value="Genomic_DNA"/>
</dbReference>
<reference evidence="1" key="1">
    <citation type="journal article" date="2014" name="Int. J. Syst. Evol. Microbiol.">
        <title>Complete genome sequence of Corynebacterium casei LMG S-19264T (=DSM 44701T), isolated from a smear-ripened cheese.</title>
        <authorList>
            <consortium name="US DOE Joint Genome Institute (JGI-PGF)"/>
            <person name="Walter F."/>
            <person name="Albersmeier A."/>
            <person name="Kalinowski J."/>
            <person name="Ruckert C."/>
        </authorList>
    </citation>
    <scope>NUCLEOTIDE SEQUENCE</scope>
    <source>
        <strain evidence="1">JCM 15325</strain>
    </source>
</reference>
<organism evidence="1 2">
    <name type="scientific">Sporolactobacillus putidus</name>
    <dbReference type="NCBI Taxonomy" id="492735"/>
    <lineage>
        <taxon>Bacteria</taxon>
        <taxon>Bacillati</taxon>
        <taxon>Bacillota</taxon>
        <taxon>Bacilli</taxon>
        <taxon>Bacillales</taxon>
        <taxon>Sporolactobacillaceae</taxon>
        <taxon>Sporolactobacillus</taxon>
    </lineage>
</organism>
<dbReference type="Proteomes" id="UP000654670">
    <property type="component" value="Unassembled WGS sequence"/>
</dbReference>
<protein>
    <submittedName>
        <fullName evidence="1">Uncharacterized protein</fullName>
    </submittedName>
</protein>
<accession>A0A917W176</accession>
<sequence>MFKISALEAKGGRRTCVKGNIAEVRPVPCRACWDRFRTGTGLSHGNPCDVLSMEDMGGESKRWTVWKHVGLSNSHTV</sequence>
<evidence type="ECO:0000313" key="2">
    <source>
        <dbReference type="Proteomes" id="UP000654670"/>
    </source>
</evidence>
<name>A0A917W176_9BACL</name>
<evidence type="ECO:0000313" key="1">
    <source>
        <dbReference type="EMBL" id="GGL49742.1"/>
    </source>
</evidence>
<comment type="caution">
    <text evidence="1">The sequence shown here is derived from an EMBL/GenBank/DDBJ whole genome shotgun (WGS) entry which is preliminary data.</text>
</comment>
<gene>
    <name evidence="1" type="ORF">GCM10007968_12360</name>
</gene>
<dbReference type="AlphaFoldDB" id="A0A917W176"/>
<keyword evidence="2" id="KW-1185">Reference proteome</keyword>